<sequence>MLVHRKWVLLAPGCVGLCSRSFSSSSDRPPRSTCSIYGRPKKNDNESLQCTREDGTDGSRHYVYRDNGGNVLYSFPSVTTILNSTRSTSDMFRMKVWTKGQIEKYGIERFKANRLRIINEGKAFHAEIADFLASNSSSSFTDSNTSEYFNSIRELLINDITDVKLCEENVLHEELGYAGTVDCLAKYKGKTCVIDWKTSQSPKSDLFDYPLQAVAYAGAINNMGQHKVDNLLIVVTCSGTPPLVKHFNVKECTELWEQWIDRLEYYQTKSYN</sequence>
<dbReference type="EnsemblMetazoa" id="XM_020004277.1">
    <property type="protein sequence ID" value="XP_019859836.1"/>
    <property type="gene ID" value="LOC105314911"/>
</dbReference>
<keyword evidence="1" id="KW-0378">Hydrolase</keyword>
<dbReference type="Proteomes" id="UP000007879">
    <property type="component" value="Unassembled WGS sequence"/>
</dbReference>
<keyword evidence="4" id="KW-1185">Reference proteome</keyword>
<dbReference type="InterPro" id="IPR011335">
    <property type="entry name" value="Restrct_endonuc-II-like"/>
</dbReference>
<keyword evidence="1" id="KW-0496">Mitochondrion</keyword>
<dbReference type="EC" id="3.1.-.-" evidence="1"/>
<feature type="region of interest" description="Disordered" evidence="2">
    <location>
        <begin position="21"/>
        <end position="56"/>
    </location>
</feature>
<reference evidence="3" key="2">
    <citation type="submission" date="2017-05" db="UniProtKB">
        <authorList>
            <consortium name="EnsemblMetazoa"/>
        </authorList>
    </citation>
    <scope>IDENTIFICATION</scope>
</reference>
<gene>
    <name evidence="3" type="primary">105314911</name>
</gene>
<organism evidence="3">
    <name type="scientific">Amphimedon queenslandica</name>
    <name type="common">Sponge</name>
    <dbReference type="NCBI Taxonomy" id="400682"/>
    <lineage>
        <taxon>Eukaryota</taxon>
        <taxon>Metazoa</taxon>
        <taxon>Porifera</taxon>
        <taxon>Demospongiae</taxon>
        <taxon>Heteroscleromorpha</taxon>
        <taxon>Haplosclerida</taxon>
        <taxon>Niphatidae</taxon>
        <taxon>Amphimedon</taxon>
    </lineage>
</organism>
<feature type="active site" evidence="1">
    <location>
        <position position="197"/>
    </location>
</feature>
<dbReference type="PANTHER" id="PTHR31340">
    <property type="entry name" value="MITOCHONDRIAL GENOME MAINTENANCE EXONUCLEASE 1"/>
    <property type="match status" value="1"/>
</dbReference>
<dbReference type="GO" id="GO:0043504">
    <property type="term" value="P:mitochondrial DNA repair"/>
    <property type="evidence" value="ECO:0007669"/>
    <property type="project" value="UniProtKB-UniRule"/>
</dbReference>
<dbReference type="GO" id="GO:0005739">
    <property type="term" value="C:mitochondrion"/>
    <property type="evidence" value="ECO:0007669"/>
    <property type="project" value="UniProtKB-SubCell"/>
</dbReference>
<dbReference type="GO" id="GO:0008297">
    <property type="term" value="F:single-stranded DNA exodeoxyribonuclease activity"/>
    <property type="evidence" value="ECO:0007669"/>
    <property type="project" value="UniProtKB-UniRule"/>
</dbReference>
<feature type="active site" evidence="1">
    <location>
        <position position="195"/>
    </location>
</feature>
<dbReference type="HAMAP" id="MF_03030">
    <property type="entry name" value="MGME1"/>
    <property type="match status" value="1"/>
</dbReference>
<dbReference type="PANTHER" id="PTHR31340:SF3">
    <property type="entry name" value="MITOCHONDRIAL GENOME MAINTENANCE EXONUCLEASE 1"/>
    <property type="match status" value="1"/>
</dbReference>
<feature type="active site" evidence="1">
    <location>
        <position position="182"/>
    </location>
</feature>
<evidence type="ECO:0000313" key="3">
    <source>
        <dbReference type="EnsemblMetazoa" id="Aqu2.1.13430_001"/>
    </source>
</evidence>
<evidence type="ECO:0000313" key="4">
    <source>
        <dbReference type="Proteomes" id="UP000007879"/>
    </source>
</evidence>
<protein>
    <recommendedName>
        <fullName evidence="1">Mitochondrial genome maintenance exonuclease 1</fullName>
        <ecNumber evidence="1">3.1.-.-</ecNumber>
    </recommendedName>
</protein>
<dbReference type="GO" id="GO:0006264">
    <property type="term" value="P:mitochondrial DNA replication"/>
    <property type="evidence" value="ECO:0007669"/>
    <property type="project" value="TreeGrafter"/>
</dbReference>
<keyword evidence="1" id="KW-0540">Nuclease</keyword>
<dbReference type="EnsemblMetazoa" id="Aqu2.1.13430_001">
    <property type="protein sequence ID" value="Aqu2.1.13430_001"/>
    <property type="gene ID" value="Aqu2.1.13430"/>
</dbReference>
<dbReference type="OrthoDB" id="5777131at2759"/>
<name>A0A1X7TG70_AMPQE</name>
<keyword evidence="1" id="KW-0269">Exonuclease</keyword>
<dbReference type="AlphaFoldDB" id="A0A1X7TG70"/>
<accession>A0A1X7TG70</accession>
<dbReference type="InterPro" id="IPR011604">
    <property type="entry name" value="PDDEXK-like_dom_sf"/>
</dbReference>
<feature type="compositionally biased region" description="Basic and acidic residues" evidence="2">
    <location>
        <begin position="41"/>
        <end position="56"/>
    </location>
</feature>
<reference evidence="4" key="1">
    <citation type="journal article" date="2010" name="Nature">
        <title>The Amphimedon queenslandica genome and the evolution of animal complexity.</title>
        <authorList>
            <person name="Srivastava M."/>
            <person name="Simakov O."/>
            <person name="Chapman J."/>
            <person name="Fahey B."/>
            <person name="Gauthier M.E."/>
            <person name="Mitros T."/>
            <person name="Richards G.S."/>
            <person name="Conaco C."/>
            <person name="Dacre M."/>
            <person name="Hellsten U."/>
            <person name="Larroux C."/>
            <person name="Putnam N.H."/>
            <person name="Stanke M."/>
            <person name="Adamska M."/>
            <person name="Darling A."/>
            <person name="Degnan S.M."/>
            <person name="Oakley T.H."/>
            <person name="Plachetzki D.C."/>
            <person name="Zhai Y."/>
            <person name="Adamski M."/>
            <person name="Calcino A."/>
            <person name="Cummins S.F."/>
            <person name="Goodstein D.M."/>
            <person name="Harris C."/>
            <person name="Jackson D.J."/>
            <person name="Leys S.P."/>
            <person name="Shu S."/>
            <person name="Woodcroft B.J."/>
            <person name="Vervoort M."/>
            <person name="Kosik K.S."/>
            <person name="Manning G."/>
            <person name="Degnan B.M."/>
            <person name="Rokhsar D.S."/>
        </authorList>
    </citation>
    <scope>NUCLEOTIDE SEQUENCE [LARGE SCALE GENOMIC DNA]</scope>
</reference>
<evidence type="ECO:0000256" key="1">
    <source>
        <dbReference type="HAMAP-Rule" id="MF_03030"/>
    </source>
</evidence>
<comment type="subcellular location">
    <subcellularLocation>
        <location evidence="1">Mitochondrion</location>
    </subcellularLocation>
</comment>
<proteinExistence type="inferred from homology"/>
<dbReference type="STRING" id="400682.A0A1X7TG70"/>
<dbReference type="InParanoid" id="A0A1X7TG70"/>
<evidence type="ECO:0000256" key="2">
    <source>
        <dbReference type="SAM" id="MobiDB-lite"/>
    </source>
</evidence>
<dbReference type="SUPFAM" id="SSF52980">
    <property type="entry name" value="Restriction endonuclease-like"/>
    <property type="match status" value="1"/>
</dbReference>
<dbReference type="KEGG" id="aqu:105314911"/>
<comment type="similarity">
    <text evidence="1">Belongs to the MGME1 family.</text>
</comment>
<dbReference type="Gene3D" id="3.90.320.10">
    <property type="match status" value="1"/>
</dbReference>
<comment type="function">
    <text evidence="1">Metal-dependent single-stranded DNA (ssDNA) exonuclease involved in mitochondrial genome maintenance.</text>
</comment>
<dbReference type="FunCoup" id="A0A1X7TG70">
    <property type="interactions" value="274"/>
</dbReference>
<dbReference type="eggNOG" id="ENOG502QVKE">
    <property type="taxonomic scope" value="Eukaryota"/>
</dbReference>